<keyword evidence="2" id="KW-1185">Reference proteome</keyword>
<feature type="non-terminal residue" evidence="1">
    <location>
        <position position="1"/>
    </location>
</feature>
<organism evidence="1 2">
    <name type="scientific">Castanea mollissima</name>
    <name type="common">Chinese chestnut</name>
    <dbReference type="NCBI Taxonomy" id="60419"/>
    <lineage>
        <taxon>Eukaryota</taxon>
        <taxon>Viridiplantae</taxon>
        <taxon>Streptophyta</taxon>
        <taxon>Embryophyta</taxon>
        <taxon>Tracheophyta</taxon>
        <taxon>Spermatophyta</taxon>
        <taxon>Magnoliopsida</taxon>
        <taxon>eudicotyledons</taxon>
        <taxon>Gunneridae</taxon>
        <taxon>Pentapetalae</taxon>
        <taxon>rosids</taxon>
        <taxon>fabids</taxon>
        <taxon>Fagales</taxon>
        <taxon>Fagaceae</taxon>
        <taxon>Castanea</taxon>
    </lineage>
</organism>
<evidence type="ECO:0000313" key="2">
    <source>
        <dbReference type="Proteomes" id="UP000737018"/>
    </source>
</evidence>
<dbReference type="EMBL" id="JRKL02009785">
    <property type="protein sequence ID" value="KAF3946192.1"/>
    <property type="molecule type" value="Genomic_DNA"/>
</dbReference>
<comment type="caution">
    <text evidence="1">The sequence shown here is derived from an EMBL/GenBank/DDBJ whole genome shotgun (WGS) entry which is preliminary data.</text>
</comment>
<protein>
    <submittedName>
        <fullName evidence="1">Uncharacterized protein</fullName>
    </submittedName>
</protein>
<sequence>VYHFSFHRLHLSNLIELTSARILLPQRGDFAQNQNPLGWDSWEVVCVNILSTDGVEFLEG</sequence>
<reference evidence="1" key="1">
    <citation type="submission" date="2020-03" db="EMBL/GenBank/DDBJ databases">
        <title>Castanea mollissima Vanexum genome sequencing.</title>
        <authorList>
            <person name="Staton M."/>
        </authorList>
    </citation>
    <scope>NUCLEOTIDE SEQUENCE</scope>
    <source>
        <tissue evidence="1">Leaf</tissue>
    </source>
</reference>
<gene>
    <name evidence="1" type="ORF">CMV_027510</name>
</gene>
<dbReference type="Proteomes" id="UP000737018">
    <property type="component" value="Unassembled WGS sequence"/>
</dbReference>
<dbReference type="AlphaFoldDB" id="A0A8J4Q9Q2"/>
<evidence type="ECO:0000313" key="1">
    <source>
        <dbReference type="EMBL" id="KAF3946192.1"/>
    </source>
</evidence>
<accession>A0A8J4Q9Q2</accession>
<proteinExistence type="predicted"/>
<name>A0A8J4Q9Q2_9ROSI</name>